<name>A0ABT9ICB0_9ACTN</name>
<gene>
    <name evidence="2" type="ORF">QOZ88_09265</name>
</gene>
<dbReference type="InterPro" id="IPR013974">
    <property type="entry name" value="SAF"/>
</dbReference>
<proteinExistence type="predicted"/>
<dbReference type="Pfam" id="PF08666">
    <property type="entry name" value="SAF"/>
    <property type="match status" value="1"/>
</dbReference>
<dbReference type="InterPro" id="IPR006190">
    <property type="entry name" value="SAF_AFP_Neu5Ac"/>
</dbReference>
<dbReference type="Gene3D" id="3.90.1210.10">
    <property type="entry name" value="Antifreeze-like/N-acetylneuraminic acid synthase C-terminal domain"/>
    <property type="match status" value="1"/>
</dbReference>
<dbReference type="InterPro" id="IPR013785">
    <property type="entry name" value="Aldolase_TIM"/>
</dbReference>
<reference evidence="3" key="1">
    <citation type="submission" date="2023-05" db="EMBL/GenBank/DDBJ databases">
        <title>Draft genome of Pseudofrankia sp. BMG5.37.</title>
        <authorList>
            <person name="Gtari M."/>
            <person name="Ghodhbane F."/>
            <person name="Sbissi I."/>
        </authorList>
    </citation>
    <scope>NUCLEOTIDE SEQUENCE [LARGE SCALE GENOMIC DNA]</scope>
    <source>
        <strain evidence="3">BMG 814</strain>
    </source>
</reference>
<dbReference type="InterPro" id="IPR013132">
    <property type="entry name" value="PseI/NeuA/B-like_N"/>
</dbReference>
<dbReference type="SUPFAM" id="SSF51569">
    <property type="entry name" value="Aldolase"/>
    <property type="match status" value="1"/>
</dbReference>
<accession>A0ABT9ICB0</accession>
<dbReference type="SUPFAM" id="SSF51269">
    <property type="entry name" value="AFP III-like domain"/>
    <property type="match status" value="1"/>
</dbReference>
<protein>
    <submittedName>
        <fullName evidence="2">N-acetylneuraminate synthase family protein</fullName>
    </submittedName>
</protein>
<dbReference type="CDD" id="cd11615">
    <property type="entry name" value="SAF_NeuB_like"/>
    <property type="match status" value="1"/>
</dbReference>
<keyword evidence="3" id="KW-1185">Reference proteome</keyword>
<organism evidence="2 3">
    <name type="scientific">Blastococcus carthaginiensis</name>
    <dbReference type="NCBI Taxonomy" id="3050034"/>
    <lineage>
        <taxon>Bacteria</taxon>
        <taxon>Bacillati</taxon>
        <taxon>Actinomycetota</taxon>
        <taxon>Actinomycetes</taxon>
        <taxon>Geodermatophilales</taxon>
        <taxon>Geodermatophilaceae</taxon>
        <taxon>Blastococcus</taxon>
    </lineage>
</organism>
<dbReference type="PANTHER" id="PTHR42966:SF1">
    <property type="entry name" value="SIALIC ACID SYNTHASE"/>
    <property type="match status" value="1"/>
</dbReference>
<evidence type="ECO:0000313" key="3">
    <source>
        <dbReference type="Proteomes" id="UP001233673"/>
    </source>
</evidence>
<evidence type="ECO:0000259" key="1">
    <source>
        <dbReference type="PROSITE" id="PS50844"/>
    </source>
</evidence>
<dbReference type="Gene3D" id="3.20.20.70">
    <property type="entry name" value="Aldolase class I"/>
    <property type="match status" value="1"/>
</dbReference>
<dbReference type="PANTHER" id="PTHR42966">
    <property type="entry name" value="N-ACETYLNEURAMINATE SYNTHASE"/>
    <property type="match status" value="1"/>
</dbReference>
<sequence length="349" mass="37405">MSAPAPKMTIGAREIGPGHRPLVIAELGINHDGDLHRMHRMIDDAADAGVECVKFQSHVVEDEMIPNDVVPGNADESIYTMMQRCALSAAEEKDVFAHAHDRGMLALSTPFSRAAADRLAEMDVPAFKIGSGECNNYPLVRHIASFGKPVLLSTGMNDVSTIRPSVELLRASGVPFALMHCTSLYPTPPAQVRLGGIAELQEAFPDAVLGLSDHTTSIYACLGAVAVGADVLERHFTSDMAWPGPDIPISSLPADFSRLIEGADTLALARGGRKEILPEEQPTIDFAYACVVTIAPVAAGERFDVDNVWVKRPGTGELKAVDYDRVLGRVATRDLPSDVQLSWGDVSDG</sequence>
<dbReference type="InterPro" id="IPR057736">
    <property type="entry name" value="SAF_PseI/NeuA/NeuB"/>
</dbReference>
<dbReference type="RefSeq" id="WP_305999494.1">
    <property type="nucleotide sequence ID" value="NZ_JASNFN010000009.1"/>
</dbReference>
<dbReference type="InterPro" id="IPR036732">
    <property type="entry name" value="AFP_Neu5c_C_sf"/>
</dbReference>
<dbReference type="PROSITE" id="PS50844">
    <property type="entry name" value="AFP_LIKE"/>
    <property type="match status" value="1"/>
</dbReference>
<dbReference type="SMART" id="SM00858">
    <property type="entry name" value="SAF"/>
    <property type="match status" value="1"/>
</dbReference>
<dbReference type="Proteomes" id="UP001233673">
    <property type="component" value="Unassembled WGS sequence"/>
</dbReference>
<dbReference type="Pfam" id="PF03102">
    <property type="entry name" value="NeuB"/>
    <property type="match status" value="1"/>
</dbReference>
<feature type="domain" description="AFP-like" evidence="1">
    <location>
        <begin position="290"/>
        <end position="349"/>
    </location>
</feature>
<dbReference type="InterPro" id="IPR051690">
    <property type="entry name" value="PseI-like"/>
</dbReference>
<evidence type="ECO:0000313" key="2">
    <source>
        <dbReference type="EMBL" id="MDP5182829.1"/>
    </source>
</evidence>
<dbReference type="EMBL" id="JASNFN010000009">
    <property type="protein sequence ID" value="MDP5182829.1"/>
    <property type="molecule type" value="Genomic_DNA"/>
</dbReference>
<comment type="caution">
    <text evidence="2">The sequence shown here is derived from an EMBL/GenBank/DDBJ whole genome shotgun (WGS) entry which is preliminary data.</text>
</comment>